<proteinExistence type="evidence at transcript level"/>
<sequence length="177" mass="18957">MPCSWQCCSPTNSLAPIKVGEGLRYYCSRCSICPVQMVSTVFSSRLHTGCAKATTSHSLLTAWWWPDRKLCVRTRAHRSWPYATDTMLLPVTWATMCPAAAAVGSSMWSEPISAGRSSSRYLSDGLGALEAKSTGAALASASGGTVPEISLLGPMEAMVKEAGVHPRRMSRASTPSR</sequence>
<name>B7ZXR5_MAIZE</name>
<accession>B7ZXR5</accession>
<dbReference type="AlphaFoldDB" id="B7ZXR5"/>
<reference evidence="1" key="1">
    <citation type="journal article" date="2009" name="PLoS Genet.">
        <title>Sequencing, mapping, and analysis of 27,455 maize full-length cDNAs.</title>
        <authorList>
            <person name="Soderlund C."/>
            <person name="Descour A."/>
            <person name="Kudrna D."/>
            <person name="Bomhoff M."/>
            <person name="Boyd L."/>
            <person name="Currie J."/>
            <person name="Angelova A."/>
            <person name="Collura K."/>
            <person name="Wissotski M."/>
            <person name="Ashley E."/>
            <person name="Morrow D."/>
            <person name="Fernandes J."/>
            <person name="Walbot V."/>
            <person name="Yu Y."/>
        </authorList>
    </citation>
    <scope>NUCLEOTIDE SEQUENCE</scope>
    <source>
        <strain evidence="1">B73</strain>
    </source>
</reference>
<dbReference type="EMBL" id="BT054107">
    <property type="protein sequence ID" value="ACL52714.1"/>
    <property type="molecule type" value="mRNA"/>
</dbReference>
<evidence type="ECO:0000313" key="1">
    <source>
        <dbReference type="EMBL" id="ACL52714.1"/>
    </source>
</evidence>
<protein>
    <submittedName>
        <fullName evidence="1">Uncharacterized protein</fullName>
    </submittedName>
</protein>
<reference evidence="1" key="2">
    <citation type="submission" date="2012-06" db="EMBL/GenBank/DDBJ databases">
        <authorList>
            <person name="Yu Y."/>
            <person name="Currie J."/>
            <person name="Lomeli R."/>
            <person name="Angelova A."/>
            <person name="Collura K."/>
            <person name="Wissotski M."/>
            <person name="Campos D."/>
            <person name="Kudrna D."/>
            <person name="Golser W."/>
            <person name="Ashely E."/>
            <person name="Descour A."/>
            <person name="Fernandes J."/>
            <person name="Soderlund C."/>
            <person name="Walbot V."/>
        </authorList>
    </citation>
    <scope>NUCLEOTIDE SEQUENCE</scope>
    <source>
        <strain evidence="1">B73</strain>
    </source>
</reference>
<organism evidence="1">
    <name type="scientific">Zea mays</name>
    <name type="common">Maize</name>
    <dbReference type="NCBI Taxonomy" id="4577"/>
    <lineage>
        <taxon>Eukaryota</taxon>
        <taxon>Viridiplantae</taxon>
        <taxon>Streptophyta</taxon>
        <taxon>Embryophyta</taxon>
        <taxon>Tracheophyta</taxon>
        <taxon>Spermatophyta</taxon>
        <taxon>Magnoliopsida</taxon>
        <taxon>Liliopsida</taxon>
        <taxon>Poales</taxon>
        <taxon>Poaceae</taxon>
        <taxon>PACMAD clade</taxon>
        <taxon>Panicoideae</taxon>
        <taxon>Andropogonodae</taxon>
        <taxon>Andropogoneae</taxon>
        <taxon>Tripsacinae</taxon>
        <taxon>Zea</taxon>
    </lineage>
</organism>